<organism evidence="4 5">
    <name type="scientific">Ectocarpus siliculosus</name>
    <name type="common">Brown alga</name>
    <name type="synonym">Conferva siliculosa</name>
    <dbReference type="NCBI Taxonomy" id="2880"/>
    <lineage>
        <taxon>Eukaryota</taxon>
        <taxon>Sar</taxon>
        <taxon>Stramenopiles</taxon>
        <taxon>Ochrophyta</taxon>
        <taxon>PX clade</taxon>
        <taxon>Phaeophyceae</taxon>
        <taxon>Ectocarpales</taxon>
        <taxon>Ectocarpaceae</taxon>
        <taxon>Ectocarpus</taxon>
    </lineage>
</organism>
<keyword evidence="1" id="KW-0863">Zinc-finger</keyword>
<keyword evidence="1" id="KW-0479">Metal-binding</keyword>
<dbReference type="GO" id="GO:0008270">
    <property type="term" value="F:zinc ion binding"/>
    <property type="evidence" value="ECO:0007669"/>
    <property type="project" value="UniProtKB-KW"/>
</dbReference>
<evidence type="ECO:0000256" key="2">
    <source>
        <dbReference type="SAM" id="MobiDB-lite"/>
    </source>
</evidence>
<gene>
    <name evidence="4" type="ORF">Esi_0046_0130</name>
</gene>
<evidence type="ECO:0000313" key="4">
    <source>
        <dbReference type="EMBL" id="CBJ48733.1"/>
    </source>
</evidence>
<dbReference type="Proteomes" id="UP000002630">
    <property type="component" value="Linkage Group LG18"/>
</dbReference>
<reference evidence="4 5" key="1">
    <citation type="journal article" date="2010" name="Nature">
        <title>The Ectocarpus genome and the independent evolution of multicellularity in brown algae.</title>
        <authorList>
            <person name="Cock J.M."/>
            <person name="Sterck L."/>
            <person name="Rouze P."/>
            <person name="Scornet D."/>
            <person name="Allen A.E."/>
            <person name="Amoutzias G."/>
            <person name="Anthouard V."/>
            <person name="Artiguenave F."/>
            <person name="Aury J.M."/>
            <person name="Badger J.H."/>
            <person name="Beszteri B."/>
            <person name="Billiau K."/>
            <person name="Bonnet E."/>
            <person name="Bothwell J.H."/>
            <person name="Bowler C."/>
            <person name="Boyen C."/>
            <person name="Brownlee C."/>
            <person name="Carrano C.J."/>
            <person name="Charrier B."/>
            <person name="Cho G.Y."/>
            <person name="Coelho S.M."/>
            <person name="Collen J."/>
            <person name="Corre E."/>
            <person name="Da Silva C."/>
            <person name="Delage L."/>
            <person name="Delaroque N."/>
            <person name="Dittami S.M."/>
            <person name="Doulbeau S."/>
            <person name="Elias M."/>
            <person name="Farnham G."/>
            <person name="Gachon C.M."/>
            <person name="Gschloessl B."/>
            <person name="Heesch S."/>
            <person name="Jabbari K."/>
            <person name="Jubin C."/>
            <person name="Kawai H."/>
            <person name="Kimura K."/>
            <person name="Kloareg B."/>
            <person name="Kupper F.C."/>
            <person name="Lang D."/>
            <person name="Le Bail A."/>
            <person name="Leblanc C."/>
            <person name="Lerouge P."/>
            <person name="Lohr M."/>
            <person name="Lopez P.J."/>
            <person name="Martens C."/>
            <person name="Maumus F."/>
            <person name="Michel G."/>
            <person name="Miranda-Saavedra D."/>
            <person name="Morales J."/>
            <person name="Moreau H."/>
            <person name="Motomura T."/>
            <person name="Nagasato C."/>
            <person name="Napoli C.A."/>
            <person name="Nelson D.R."/>
            <person name="Nyvall-Collen P."/>
            <person name="Peters A.F."/>
            <person name="Pommier C."/>
            <person name="Potin P."/>
            <person name="Poulain J."/>
            <person name="Quesneville H."/>
            <person name="Read B."/>
            <person name="Rensing S.A."/>
            <person name="Ritter A."/>
            <person name="Rousvoal S."/>
            <person name="Samanta M."/>
            <person name="Samson G."/>
            <person name="Schroeder D.C."/>
            <person name="Segurens B."/>
            <person name="Strittmatter M."/>
            <person name="Tonon T."/>
            <person name="Tregear J.W."/>
            <person name="Valentin K."/>
            <person name="von Dassow P."/>
            <person name="Yamagishi T."/>
            <person name="Van de Peer Y."/>
            <person name="Wincker P."/>
        </authorList>
    </citation>
    <scope>NUCLEOTIDE SEQUENCE [LARGE SCALE GENOMIC DNA]</scope>
    <source>
        <strain evidence="5">Ec32 / CCAP1310/4</strain>
    </source>
</reference>
<dbReference type="PROSITE" id="PS50089">
    <property type="entry name" value="ZF_RING_2"/>
    <property type="match status" value="1"/>
</dbReference>
<dbReference type="SMART" id="SM00184">
    <property type="entry name" value="RING"/>
    <property type="match status" value="1"/>
</dbReference>
<dbReference type="OrthoDB" id="10491663at2759"/>
<accession>D7G207</accession>
<dbReference type="SUPFAM" id="SSF57850">
    <property type="entry name" value="RING/U-box"/>
    <property type="match status" value="1"/>
</dbReference>
<protein>
    <recommendedName>
        <fullName evidence="3">RING-type domain-containing protein</fullName>
    </recommendedName>
</protein>
<dbReference type="InterPro" id="IPR013083">
    <property type="entry name" value="Znf_RING/FYVE/PHD"/>
</dbReference>
<evidence type="ECO:0000259" key="3">
    <source>
        <dbReference type="PROSITE" id="PS50089"/>
    </source>
</evidence>
<feature type="domain" description="RING-type" evidence="3">
    <location>
        <begin position="33"/>
        <end position="86"/>
    </location>
</feature>
<sequence length="234" mass="24817">MENSGRAGSPGNSEQSGEGEEVKTTAGCWEGDCVICLCPLRSSSQQPQEEQQQQEVYQIQACGHKFHRACLAENRRAGNIGCPCCRGPLERGLTPTPTAAERRATADRQALSEARGATLDSALVAMVAVREALTVISNAGPAPAVVAAAEPATLAARSTQEAVSTVLAVVRSTAPSVTMYAAASRGRPSRYQINHLRCLDAESERAFMGSLSRPVFQSHLRGILRIALQPSSSR</sequence>
<keyword evidence="5" id="KW-1185">Reference proteome</keyword>
<dbReference type="EMBL" id="FN649743">
    <property type="protein sequence ID" value="CBJ48733.1"/>
    <property type="molecule type" value="Genomic_DNA"/>
</dbReference>
<dbReference type="Gene3D" id="3.30.40.10">
    <property type="entry name" value="Zinc/RING finger domain, C3HC4 (zinc finger)"/>
    <property type="match status" value="1"/>
</dbReference>
<evidence type="ECO:0000256" key="1">
    <source>
        <dbReference type="PROSITE-ProRule" id="PRU00175"/>
    </source>
</evidence>
<dbReference type="AlphaFoldDB" id="D7G207"/>
<evidence type="ECO:0000313" key="5">
    <source>
        <dbReference type="Proteomes" id="UP000002630"/>
    </source>
</evidence>
<dbReference type="InParanoid" id="D7G207"/>
<proteinExistence type="predicted"/>
<feature type="region of interest" description="Disordered" evidence="2">
    <location>
        <begin position="1"/>
        <end position="21"/>
    </location>
</feature>
<dbReference type="CDD" id="cd16448">
    <property type="entry name" value="RING-H2"/>
    <property type="match status" value="1"/>
</dbReference>
<keyword evidence="1" id="KW-0862">Zinc</keyword>
<dbReference type="InterPro" id="IPR001841">
    <property type="entry name" value="Znf_RING"/>
</dbReference>
<name>D7G207_ECTSI</name>
<dbReference type="EMBL" id="FN648663">
    <property type="protein sequence ID" value="CBJ48733.1"/>
    <property type="molecule type" value="Genomic_DNA"/>
</dbReference>